<evidence type="ECO:0000256" key="2">
    <source>
        <dbReference type="ARBA" id="ARBA00023239"/>
    </source>
</evidence>
<comment type="pathway">
    <text evidence="3">Quinol/quinone metabolism; 1,4-dihydroxy-2-naphthoate biosynthesis; 1,4-dihydroxy-2-naphthoate from chorismate: step 3/7.</text>
</comment>
<protein>
    <recommendedName>
        <fullName evidence="3">Putative 2-succinyl-6-hydroxy-2,4-cyclohexadiene-1-carboxylate synthase</fullName>
        <shortName evidence="3">SHCHC synthase</shortName>
        <ecNumber evidence="3">4.2.99.20</ecNumber>
    </recommendedName>
</protein>
<dbReference type="InterPro" id="IPR029058">
    <property type="entry name" value="AB_hydrolase_fold"/>
</dbReference>
<dbReference type="InterPro" id="IPR022485">
    <property type="entry name" value="SHCHC_synthase_MenH"/>
</dbReference>
<accession>A0A3D8PYV4</accession>
<comment type="similarity">
    <text evidence="3">Belongs to the AB hydrolase superfamily. MenH family.</text>
</comment>
<reference evidence="6" key="1">
    <citation type="submission" date="2017-11" db="EMBL/GenBank/DDBJ databases">
        <authorList>
            <person name="Zhu W."/>
        </authorList>
    </citation>
    <scope>NUCLEOTIDE SEQUENCE [LARGE SCALE GENOMIC DNA]</scope>
    <source>
        <strain evidence="6">CAU 1051</strain>
    </source>
</reference>
<comment type="caution">
    <text evidence="5">The sequence shown here is derived from an EMBL/GenBank/DDBJ whole genome shotgun (WGS) entry which is preliminary data.</text>
</comment>
<dbReference type="HAMAP" id="MF_01660">
    <property type="entry name" value="MenH"/>
    <property type="match status" value="1"/>
</dbReference>
<feature type="domain" description="AB hydrolase-1" evidence="4">
    <location>
        <begin position="20"/>
        <end position="251"/>
    </location>
</feature>
<dbReference type="EMBL" id="PIOD01000004">
    <property type="protein sequence ID" value="RDW20982.1"/>
    <property type="molecule type" value="Genomic_DNA"/>
</dbReference>
<dbReference type="SUPFAM" id="SSF53474">
    <property type="entry name" value="alpha/beta-Hydrolases"/>
    <property type="match status" value="1"/>
</dbReference>
<dbReference type="PANTHER" id="PTHR42916">
    <property type="entry name" value="2-SUCCINYL-5-ENOLPYRUVYL-6-HYDROXY-3-CYCLOHEXENE-1-CARBOXYLATE SYNTHASE"/>
    <property type="match status" value="1"/>
</dbReference>
<dbReference type="EC" id="4.2.99.20" evidence="3"/>
<evidence type="ECO:0000259" key="4">
    <source>
        <dbReference type="Pfam" id="PF00561"/>
    </source>
</evidence>
<comment type="subunit">
    <text evidence="3">Monomer.</text>
</comment>
<dbReference type="RefSeq" id="WP_115748479.1">
    <property type="nucleotide sequence ID" value="NZ_PIOD01000004.1"/>
</dbReference>
<dbReference type="AlphaFoldDB" id="A0A3D8PYV4"/>
<dbReference type="UniPathway" id="UPA01057">
    <property type="reaction ID" value="UER00900"/>
</dbReference>
<dbReference type="PANTHER" id="PTHR42916:SF1">
    <property type="entry name" value="PROTEIN PHYLLO, CHLOROPLASTIC"/>
    <property type="match status" value="1"/>
</dbReference>
<evidence type="ECO:0000256" key="3">
    <source>
        <dbReference type="HAMAP-Rule" id="MF_01660"/>
    </source>
</evidence>
<dbReference type="NCBIfam" id="TIGR03695">
    <property type="entry name" value="menH_SHCHC"/>
    <property type="match status" value="1"/>
</dbReference>
<keyword evidence="1 3" id="KW-0474">Menaquinone biosynthesis</keyword>
<keyword evidence="2 3" id="KW-0456">Lyase</keyword>
<dbReference type="Proteomes" id="UP000256520">
    <property type="component" value="Unassembled WGS sequence"/>
</dbReference>
<evidence type="ECO:0000313" key="5">
    <source>
        <dbReference type="EMBL" id="RDW20982.1"/>
    </source>
</evidence>
<dbReference type="PRINTS" id="PR00111">
    <property type="entry name" value="ABHYDROLASE"/>
</dbReference>
<dbReference type="GO" id="GO:0070205">
    <property type="term" value="F:2-succinyl-6-hydroxy-2,4-cyclohexadiene-1-carboxylate synthase activity"/>
    <property type="evidence" value="ECO:0007669"/>
    <property type="project" value="UniProtKB-UniRule"/>
</dbReference>
<gene>
    <name evidence="3 5" type="primary">menH</name>
    <name evidence="5" type="ORF">CWR45_03815</name>
</gene>
<comment type="catalytic activity">
    <reaction evidence="3">
        <text>5-enolpyruvoyl-6-hydroxy-2-succinyl-cyclohex-3-ene-1-carboxylate = (1R,6R)-6-hydroxy-2-succinyl-cyclohexa-2,4-diene-1-carboxylate + pyruvate</text>
        <dbReference type="Rhea" id="RHEA:25597"/>
        <dbReference type="ChEBI" id="CHEBI:15361"/>
        <dbReference type="ChEBI" id="CHEBI:58689"/>
        <dbReference type="ChEBI" id="CHEBI:58818"/>
        <dbReference type="EC" id="4.2.99.20"/>
    </reaction>
</comment>
<comment type="pathway">
    <text evidence="3">Quinol/quinone metabolism; menaquinone biosynthesis.</text>
</comment>
<dbReference type="InterPro" id="IPR000073">
    <property type="entry name" value="AB_hydrolase_1"/>
</dbReference>
<proteinExistence type="inferred from homology"/>
<comment type="function">
    <text evidence="3">Catalyzes a proton abstraction reaction that results in 2,5-elimination of pyruvate from 2-succinyl-5-enolpyruvyl-6-hydroxy-3-cyclohexene-1-carboxylate (SEPHCHC) and the formation of 2-succinyl-6-hydroxy-2,4-cyclohexadiene-1-carboxylate (SHCHC).</text>
</comment>
<evidence type="ECO:0000313" key="6">
    <source>
        <dbReference type="Proteomes" id="UP000256520"/>
    </source>
</evidence>
<dbReference type="GO" id="GO:0009234">
    <property type="term" value="P:menaquinone biosynthetic process"/>
    <property type="evidence" value="ECO:0007669"/>
    <property type="project" value="UniProtKB-UniRule"/>
</dbReference>
<sequence>MYYQTETASYWYEVHGEGIPVVLLHGFTGSNLTWQHFIAQQRDELQIITIDLPGHGKTETKEPVTMEAFCHDLSQLFQYLQLDSIHLVGYSMGGRTALSFALIYPEMIATLVLESASPGLLNVDERKLRVEKDELLAEKIEQEGLASFVNFWQDIPLFQTQKKLPQHVQQAIRNERLAQTVQGMADSLRFMGTGKQPSWWGKLHAFKRPVLLLAGELDQKFVEINKSMRNSLENSELVIVEKAGHAIHIEKSAIFDTLVSEFILKRQ</sequence>
<evidence type="ECO:0000256" key="1">
    <source>
        <dbReference type="ARBA" id="ARBA00022428"/>
    </source>
</evidence>
<organism evidence="5 6">
    <name type="scientific">Oceanobacillus chungangensis</name>
    <dbReference type="NCBI Taxonomy" id="1229152"/>
    <lineage>
        <taxon>Bacteria</taxon>
        <taxon>Bacillati</taxon>
        <taxon>Bacillota</taxon>
        <taxon>Bacilli</taxon>
        <taxon>Bacillales</taxon>
        <taxon>Bacillaceae</taxon>
        <taxon>Oceanobacillus</taxon>
    </lineage>
</organism>
<dbReference type="UniPathway" id="UPA00079"/>
<name>A0A3D8PYV4_9BACI</name>
<keyword evidence="6" id="KW-1185">Reference proteome</keyword>
<dbReference type="OrthoDB" id="9808398at2"/>
<dbReference type="Gene3D" id="3.40.50.1820">
    <property type="entry name" value="alpha/beta hydrolase"/>
    <property type="match status" value="1"/>
</dbReference>
<dbReference type="Pfam" id="PF00561">
    <property type="entry name" value="Abhydrolase_1"/>
    <property type="match status" value="1"/>
</dbReference>